<evidence type="ECO:0000313" key="5">
    <source>
        <dbReference type="Proteomes" id="UP000199135"/>
    </source>
</evidence>
<dbReference type="PANTHER" id="PTHR33434:SF2">
    <property type="entry name" value="FATTY ACID-BINDING PROTEIN TM_1468"/>
    <property type="match status" value="1"/>
</dbReference>
<dbReference type="InterPro" id="IPR050270">
    <property type="entry name" value="DegV_domain_contain"/>
</dbReference>
<dbReference type="InterPro" id="IPR043168">
    <property type="entry name" value="DegV_C"/>
</dbReference>
<dbReference type="PANTHER" id="PTHR33434">
    <property type="entry name" value="DEGV DOMAIN-CONTAINING PROTEIN DR_1986-RELATED"/>
    <property type="match status" value="1"/>
</dbReference>
<dbReference type="Pfam" id="PF02645">
    <property type="entry name" value="DegV"/>
    <property type="match status" value="1"/>
</dbReference>
<dbReference type="Proteomes" id="UP000199128">
    <property type="component" value="Unassembled WGS sequence"/>
</dbReference>
<evidence type="ECO:0000313" key="2">
    <source>
        <dbReference type="EMBL" id="SEH42073.1"/>
    </source>
</evidence>
<dbReference type="EMBL" id="FNWT01000002">
    <property type="protein sequence ID" value="SEH42073.1"/>
    <property type="molecule type" value="Genomic_DNA"/>
</dbReference>
<sequence>MSVRIITDSASDITPEECPANLTVVPLSITFGSKVYLDGVDLDHDRFYEMLIESDGLPTTGQATPYEFSQAIEEAQGAGDEVVVITISSKLSGTYQSACMAADAARGNVHVVDSLNATVGERCLVELALRLVDEGKSAAQIAEELDRRKGDICLVALLDTLEYLRKGGRISSAAGAVGAMLSIKPVITIDDGAVAILGKARGSKNGKNLLNQAVEKSGGIDFDMPLSLGYTGLSTKLLDKYVEDSRYLWEDYTDALLCVSVGAAIGTHVGPGAIALAYFHK</sequence>
<dbReference type="RefSeq" id="WP_078686950.1">
    <property type="nucleotide sequence ID" value="NZ_FNWT01000002.1"/>
</dbReference>
<evidence type="ECO:0000256" key="1">
    <source>
        <dbReference type="ARBA" id="ARBA00023121"/>
    </source>
</evidence>
<dbReference type="Proteomes" id="UP000199135">
    <property type="component" value="Unassembled WGS sequence"/>
</dbReference>
<evidence type="ECO:0000313" key="4">
    <source>
        <dbReference type="Proteomes" id="UP000199128"/>
    </source>
</evidence>
<reference evidence="4 5" key="2">
    <citation type="submission" date="2016-10" db="EMBL/GenBank/DDBJ databases">
        <authorList>
            <person name="Varghese N."/>
            <person name="Submissions S."/>
        </authorList>
    </citation>
    <scope>NUCLEOTIDE SEQUENCE [LARGE SCALE GENOMIC DNA]</scope>
    <source>
        <strain evidence="4">KHGC19</strain>
        <strain evidence="2 5">WCP15</strain>
    </source>
</reference>
<gene>
    <name evidence="3" type="ORF">SAMN05216446_0774</name>
    <name evidence="2" type="ORF">SAMN05216447_10261</name>
</gene>
<dbReference type="PROSITE" id="PS51482">
    <property type="entry name" value="DEGV"/>
    <property type="match status" value="1"/>
</dbReference>
<dbReference type="SUPFAM" id="SSF82549">
    <property type="entry name" value="DAK1/DegV-like"/>
    <property type="match status" value="1"/>
</dbReference>
<organism evidence="3 4">
    <name type="scientific">Parafannyhessea umbonata</name>
    <dbReference type="NCBI Taxonomy" id="604330"/>
    <lineage>
        <taxon>Bacteria</taxon>
        <taxon>Bacillati</taxon>
        <taxon>Actinomycetota</taxon>
        <taxon>Coriobacteriia</taxon>
        <taxon>Coriobacteriales</taxon>
        <taxon>Atopobiaceae</taxon>
        <taxon>Parafannyhessea</taxon>
    </lineage>
</organism>
<dbReference type="GO" id="GO:0008289">
    <property type="term" value="F:lipid binding"/>
    <property type="evidence" value="ECO:0007669"/>
    <property type="project" value="UniProtKB-KW"/>
</dbReference>
<dbReference type="Gene3D" id="3.30.1180.10">
    <property type="match status" value="1"/>
</dbReference>
<dbReference type="AlphaFoldDB" id="A0A1H9P2N8"/>
<reference evidence="3" key="1">
    <citation type="submission" date="2016-10" db="EMBL/GenBank/DDBJ databases">
        <authorList>
            <person name="de Groot N.N."/>
        </authorList>
    </citation>
    <scope>NUCLEOTIDE SEQUENCE [LARGE SCALE GENOMIC DNA]</scope>
    <source>
        <strain evidence="3">KHGC19</strain>
    </source>
</reference>
<proteinExistence type="predicted"/>
<keyword evidence="5" id="KW-1185">Reference proteome</keyword>
<keyword evidence="1" id="KW-0446">Lipid-binding</keyword>
<dbReference type="Gene3D" id="3.40.50.10170">
    <property type="match status" value="1"/>
</dbReference>
<dbReference type="NCBIfam" id="TIGR00762">
    <property type="entry name" value="DegV"/>
    <property type="match status" value="1"/>
</dbReference>
<name>A0A1H9P2N8_9ACTN</name>
<evidence type="ECO:0000313" key="3">
    <source>
        <dbReference type="EMBL" id="SER42381.1"/>
    </source>
</evidence>
<dbReference type="EMBL" id="FOGP01000002">
    <property type="protein sequence ID" value="SER42381.1"/>
    <property type="molecule type" value="Genomic_DNA"/>
</dbReference>
<protein>
    <submittedName>
        <fullName evidence="3">EDD domain protein, DegV family</fullName>
    </submittedName>
</protein>
<dbReference type="InterPro" id="IPR003797">
    <property type="entry name" value="DegV"/>
</dbReference>
<accession>A0A1H9P2N8</accession>